<dbReference type="PANTHER" id="PTHR30288">
    <property type="entry name" value="FLAGELLAR CAP/ASSEMBLY PROTEIN FLID"/>
    <property type="match status" value="1"/>
</dbReference>
<evidence type="ECO:0000256" key="1">
    <source>
        <dbReference type="ARBA" id="ARBA00009764"/>
    </source>
</evidence>
<dbReference type="InterPro" id="IPR010809">
    <property type="entry name" value="FliD_C"/>
</dbReference>
<evidence type="ECO:0000256" key="3">
    <source>
        <dbReference type="ARBA" id="ARBA00023054"/>
    </source>
</evidence>
<dbReference type="EMBL" id="JAAEHK010000001">
    <property type="protein sequence ID" value="NDL69254.1"/>
    <property type="molecule type" value="Genomic_DNA"/>
</dbReference>
<dbReference type="OrthoDB" id="5980200at2"/>
<keyword evidence="8" id="KW-0966">Cell projection</keyword>
<evidence type="ECO:0000256" key="5">
    <source>
        <dbReference type="RuleBase" id="RU362066"/>
    </source>
</evidence>
<evidence type="ECO:0000259" key="6">
    <source>
        <dbReference type="Pfam" id="PF02465"/>
    </source>
</evidence>
<dbReference type="GO" id="GO:0009424">
    <property type="term" value="C:bacterial-type flagellum hook"/>
    <property type="evidence" value="ECO:0007669"/>
    <property type="project" value="UniProtKB-UniRule"/>
</dbReference>
<name>A0A7C9P5R2_9GAMM</name>
<dbReference type="GO" id="GO:0009421">
    <property type="term" value="C:bacterial-type flagellum filament cap"/>
    <property type="evidence" value="ECO:0007669"/>
    <property type="project" value="InterPro"/>
</dbReference>
<keyword evidence="3" id="KW-0175">Coiled coil</keyword>
<evidence type="ECO:0000256" key="2">
    <source>
        <dbReference type="ARBA" id="ARBA00011255"/>
    </source>
</evidence>
<dbReference type="AlphaFoldDB" id="A0A7C9P5R2"/>
<evidence type="ECO:0000256" key="4">
    <source>
        <dbReference type="ARBA" id="ARBA00023143"/>
    </source>
</evidence>
<dbReference type="GO" id="GO:0007155">
    <property type="term" value="P:cell adhesion"/>
    <property type="evidence" value="ECO:0007669"/>
    <property type="project" value="InterPro"/>
</dbReference>
<dbReference type="RefSeq" id="WP_162217184.1">
    <property type="nucleotide sequence ID" value="NZ_JAAEHK010000001.1"/>
</dbReference>
<keyword evidence="8" id="KW-0969">Cilium</keyword>
<comment type="similarity">
    <text evidence="1 5">Belongs to the FliD family.</text>
</comment>
<dbReference type="Pfam" id="PF02465">
    <property type="entry name" value="FliD_N"/>
    <property type="match status" value="1"/>
</dbReference>
<dbReference type="PANTHER" id="PTHR30288:SF0">
    <property type="entry name" value="FLAGELLAR HOOK-ASSOCIATED PROTEIN 2"/>
    <property type="match status" value="1"/>
</dbReference>
<comment type="caution">
    <text evidence="8">The sequence shown here is derived from an EMBL/GenBank/DDBJ whole genome shotgun (WGS) entry which is preliminary data.</text>
</comment>
<gene>
    <name evidence="8" type="primary">fliD</name>
    <name evidence="8" type="ORF">GPL32_01865</name>
</gene>
<keyword evidence="4 5" id="KW-0975">Bacterial flagellum</keyword>
<comment type="subunit">
    <text evidence="2 5">Homopentamer.</text>
</comment>
<dbReference type="GO" id="GO:0005576">
    <property type="term" value="C:extracellular region"/>
    <property type="evidence" value="ECO:0007669"/>
    <property type="project" value="UniProtKB-SubCell"/>
</dbReference>
<proteinExistence type="inferred from homology"/>
<evidence type="ECO:0000313" key="9">
    <source>
        <dbReference type="Proteomes" id="UP000480312"/>
    </source>
</evidence>
<feature type="domain" description="Flagellar hook-associated protein 2 C-terminal" evidence="7">
    <location>
        <begin position="212"/>
        <end position="433"/>
    </location>
</feature>
<evidence type="ECO:0000259" key="7">
    <source>
        <dbReference type="Pfam" id="PF07195"/>
    </source>
</evidence>
<dbReference type="Proteomes" id="UP000480312">
    <property type="component" value="Unassembled WGS sequence"/>
</dbReference>
<accession>A0A7C9P5R2</accession>
<evidence type="ECO:0000313" key="8">
    <source>
        <dbReference type="EMBL" id="NDL69254.1"/>
    </source>
</evidence>
<dbReference type="GO" id="GO:0071973">
    <property type="term" value="P:bacterial-type flagellum-dependent cell motility"/>
    <property type="evidence" value="ECO:0007669"/>
    <property type="project" value="TreeGrafter"/>
</dbReference>
<protein>
    <recommendedName>
        <fullName evidence="5">Flagellar hook-associated protein 2</fullName>
        <shortName evidence="5">HAP2</shortName>
    </recommendedName>
    <alternativeName>
        <fullName evidence="5">Flagellar cap protein</fullName>
    </alternativeName>
</protein>
<dbReference type="InterPro" id="IPR003481">
    <property type="entry name" value="FliD_N"/>
</dbReference>
<organism evidence="8 9">
    <name type="scientific">Vreelandella alkaliphila</name>
    <dbReference type="NCBI Taxonomy" id="272774"/>
    <lineage>
        <taxon>Bacteria</taxon>
        <taxon>Pseudomonadati</taxon>
        <taxon>Pseudomonadota</taxon>
        <taxon>Gammaproteobacteria</taxon>
        <taxon>Oceanospirillales</taxon>
        <taxon>Halomonadaceae</taxon>
        <taxon>Vreelandella</taxon>
    </lineage>
</organism>
<keyword evidence="5" id="KW-0964">Secreted</keyword>
<keyword evidence="8" id="KW-0282">Flagellum</keyword>
<comment type="subcellular location">
    <subcellularLocation>
        <location evidence="5">Secreted</location>
    </subcellularLocation>
    <subcellularLocation>
        <location evidence="5">Bacterial flagellum</location>
    </subcellularLocation>
</comment>
<comment type="function">
    <text evidence="5">Required for morphogenesis and for the elongation of the flagellar filament by facilitating polymerization of the flagellin monomers at the tip of growing filament. Forms a capping structure, which prevents flagellin subunits (transported through the central channel of the flagellum) from leaking out without polymerization at the distal end.</text>
</comment>
<reference evidence="8 9" key="1">
    <citation type="submission" date="2020-01" db="EMBL/GenBank/DDBJ databases">
        <title>Whole genome sequencing of Halomonas alkaliphila strain LS44.</title>
        <authorList>
            <person name="Kumar S."/>
            <person name="Paul D."/>
            <person name="Shouche Y."/>
            <person name="Suryavanshi M.V."/>
        </authorList>
    </citation>
    <scope>NUCLEOTIDE SEQUENCE [LARGE SCALE GENOMIC DNA]</scope>
    <source>
        <strain evidence="8 9">LS44</strain>
    </source>
</reference>
<dbReference type="InterPro" id="IPR010810">
    <property type="entry name" value="Flagellin_hook_IN_motif"/>
</dbReference>
<sequence>MASITSLGVGSGLDLTGLLDQLREAEQQKLVPIQQQVESEQAKISAYGQLKGGLSQLQTAASALNNAELYESLTTSVDGDGVRAVTSNDAQPGQYDVAVERLATAGSLATERVAAPDEAIIDGDTELVFAFSDGEMDSIAIAEGSSLENIRDAINAESDGRLNASIINDGEGYRLSVNATETGADASIQSTNFSDILADGVVTSDTQVVQAGQDALVNVNGIDIVSSSNQIEGAIQGVTLDLNEANTSNTITVAQDSQAISEGVKAFVEAFNTLKGTIGDLTAFDAASGQAGQLNGDSATRAVESSLRGVLSGMVDGGDLQVLSDVGISLQVDGTLSLDESVLDSAIANQPDDLANFFAGSDSKSGMAGQVNEAIGQMLNDSGAVQNAISGSERRVESFGDRLSRTEVRIEETVERYRTQFAQLDTLMSQMNSTSNYLTQQLAGLNQQQTQS</sequence>
<feature type="domain" description="Flagellar hook-associated protein 2 N-terminal" evidence="6">
    <location>
        <begin position="11"/>
        <end position="105"/>
    </location>
</feature>
<dbReference type="InterPro" id="IPR040026">
    <property type="entry name" value="FliD"/>
</dbReference>
<dbReference type="Pfam" id="PF07195">
    <property type="entry name" value="FliD_C"/>
    <property type="match status" value="1"/>
</dbReference>
<dbReference type="Pfam" id="PF07196">
    <property type="entry name" value="Flagellin_IN"/>
    <property type="match status" value="1"/>
</dbReference>